<evidence type="ECO:0000313" key="4">
    <source>
        <dbReference type="EMBL" id="MDI5968731.1"/>
    </source>
</evidence>
<comment type="caution">
    <text evidence="4">The sequence shown here is derived from an EMBL/GenBank/DDBJ whole genome shotgun (WGS) entry which is preliminary data.</text>
</comment>
<keyword evidence="5" id="KW-1185">Reference proteome</keyword>
<dbReference type="Pfam" id="PF00440">
    <property type="entry name" value="TetR_N"/>
    <property type="match status" value="1"/>
</dbReference>
<dbReference type="Proteomes" id="UP001156398">
    <property type="component" value="Unassembled WGS sequence"/>
</dbReference>
<dbReference type="InterPro" id="IPR009057">
    <property type="entry name" value="Homeodomain-like_sf"/>
</dbReference>
<dbReference type="SUPFAM" id="SSF48498">
    <property type="entry name" value="Tetracyclin repressor-like, C-terminal domain"/>
    <property type="match status" value="1"/>
</dbReference>
<accession>A0AA90GZU7</accession>
<dbReference type="EMBL" id="JAAGKO020000010">
    <property type="protein sequence ID" value="MDI5963016.1"/>
    <property type="molecule type" value="Genomic_DNA"/>
</dbReference>
<keyword evidence="1" id="KW-0238">DNA-binding</keyword>
<dbReference type="PANTHER" id="PTHR30328">
    <property type="entry name" value="TRANSCRIPTIONAL REPRESSOR"/>
    <property type="match status" value="1"/>
</dbReference>
<evidence type="ECO:0000313" key="5">
    <source>
        <dbReference type="Proteomes" id="UP001156398"/>
    </source>
</evidence>
<gene>
    <name evidence="3" type="ORF">POF43_009910</name>
    <name evidence="4" type="ORF">POF50_005115</name>
</gene>
<dbReference type="InterPro" id="IPR050109">
    <property type="entry name" value="HTH-type_TetR-like_transc_reg"/>
</dbReference>
<evidence type="ECO:0000259" key="2">
    <source>
        <dbReference type="Pfam" id="PF00440"/>
    </source>
</evidence>
<dbReference type="EMBL" id="JABXJJ020000005">
    <property type="protein sequence ID" value="MDI5968731.1"/>
    <property type="molecule type" value="Genomic_DNA"/>
</dbReference>
<reference evidence="4 5" key="1">
    <citation type="submission" date="2023-05" db="EMBL/GenBank/DDBJ databases">
        <title>Streptantibioticus silvisoli sp. nov., acidotolerant actinomycetes 1 from pine litter.</title>
        <authorList>
            <person name="Swiecimska M."/>
            <person name="Golinska P."/>
            <person name="Sangal V."/>
            <person name="Wachnowicz B."/>
            <person name="Goodfellow M."/>
        </authorList>
    </citation>
    <scope>NUCLEOTIDE SEQUENCE</scope>
    <source>
        <strain evidence="4">SL13</strain>
        <strain evidence="3 5">SL54</strain>
    </source>
</reference>
<protein>
    <submittedName>
        <fullName evidence="4">TetR/AcrR family transcriptional regulator</fullName>
    </submittedName>
</protein>
<name>A0AA90GZU7_9ACTN</name>
<evidence type="ECO:0000313" key="3">
    <source>
        <dbReference type="EMBL" id="MDI5963016.1"/>
    </source>
</evidence>
<dbReference type="Gene3D" id="1.10.10.60">
    <property type="entry name" value="Homeodomain-like"/>
    <property type="match status" value="1"/>
</dbReference>
<dbReference type="GO" id="GO:0006355">
    <property type="term" value="P:regulation of DNA-templated transcription"/>
    <property type="evidence" value="ECO:0007669"/>
    <property type="project" value="UniProtKB-ARBA"/>
</dbReference>
<sequence length="212" mass="23223">MKAKDGDDQDARTFTQQARRAQIVQAAIETVAEVGYPNTSFSKIAQRAGLSSTGMISYHFARKPELFAEVVNTILRAAGDITATRMRTAATYRAKLRAYIESNFEFIARHPAYTQALVEIVTGIRFRDTTSLGGLEKAVVSVDGLTDFLSEGRAAGEFGRFDSFTMAVSIRGAIDNFLRQHMFDGDLDIARHGREVADIFDLCTRPGAGASN</sequence>
<organism evidence="4">
    <name type="scientific">Streptantibioticus silvisoli</name>
    <dbReference type="NCBI Taxonomy" id="2705255"/>
    <lineage>
        <taxon>Bacteria</taxon>
        <taxon>Bacillati</taxon>
        <taxon>Actinomycetota</taxon>
        <taxon>Actinomycetes</taxon>
        <taxon>Kitasatosporales</taxon>
        <taxon>Streptomycetaceae</taxon>
        <taxon>Streptantibioticus</taxon>
    </lineage>
</organism>
<dbReference type="AlphaFoldDB" id="A0AA90GZU7"/>
<proteinExistence type="predicted"/>
<dbReference type="InterPro" id="IPR001647">
    <property type="entry name" value="HTH_TetR"/>
</dbReference>
<dbReference type="PANTHER" id="PTHR30328:SF54">
    <property type="entry name" value="HTH-TYPE TRANSCRIPTIONAL REPRESSOR SCO4008"/>
    <property type="match status" value="1"/>
</dbReference>
<dbReference type="InterPro" id="IPR036271">
    <property type="entry name" value="Tet_transcr_reg_TetR-rel_C_sf"/>
</dbReference>
<feature type="domain" description="HTH tetR-type" evidence="2">
    <location>
        <begin position="23"/>
        <end position="70"/>
    </location>
</feature>
<dbReference type="RefSeq" id="WP_271314291.1">
    <property type="nucleotide sequence ID" value="NZ_JAAGKO020000010.1"/>
</dbReference>
<dbReference type="GO" id="GO:0003677">
    <property type="term" value="F:DNA binding"/>
    <property type="evidence" value="ECO:0007669"/>
    <property type="project" value="UniProtKB-KW"/>
</dbReference>
<dbReference type="SUPFAM" id="SSF46689">
    <property type="entry name" value="Homeodomain-like"/>
    <property type="match status" value="1"/>
</dbReference>
<evidence type="ECO:0000256" key="1">
    <source>
        <dbReference type="ARBA" id="ARBA00023125"/>
    </source>
</evidence>
<dbReference type="Gene3D" id="1.10.357.10">
    <property type="entry name" value="Tetracycline Repressor, domain 2"/>
    <property type="match status" value="1"/>
</dbReference>